<feature type="compositionally biased region" description="Polar residues" evidence="1">
    <location>
        <begin position="549"/>
        <end position="558"/>
    </location>
</feature>
<evidence type="ECO:0000313" key="3">
    <source>
        <dbReference type="Proteomes" id="UP000242474"/>
    </source>
</evidence>
<evidence type="ECO:0000256" key="1">
    <source>
        <dbReference type="SAM" id="MobiDB-lite"/>
    </source>
</evidence>
<feature type="region of interest" description="Disordered" evidence="1">
    <location>
        <begin position="1"/>
        <end position="179"/>
    </location>
</feature>
<gene>
    <name evidence="2" type="ORF">COEREDRAFT_88253</name>
</gene>
<feature type="region of interest" description="Disordered" evidence="1">
    <location>
        <begin position="391"/>
        <end position="412"/>
    </location>
</feature>
<feature type="region of interest" description="Disordered" evidence="1">
    <location>
        <begin position="302"/>
        <end position="329"/>
    </location>
</feature>
<dbReference type="AlphaFoldDB" id="A0A2G5B7F1"/>
<dbReference type="Proteomes" id="UP000242474">
    <property type="component" value="Unassembled WGS sequence"/>
</dbReference>
<feature type="compositionally biased region" description="Polar residues" evidence="1">
    <location>
        <begin position="9"/>
        <end position="18"/>
    </location>
</feature>
<reference evidence="2 3" key="1">
    <citation type="journal article" date="2015" name="Genome Biol. Evol.">
        <title>Phylogenomic analyses indicate that early fungi evolved digesting cell walls of algal ancestors of land plants.</title>
        <authorList>
            <person name="Chang Y."/>
            <person name="Wang S."/>
            <person name="Sekimoto S."/>
            <person name="Aerts A.L."/>
            <person name="Choi C."/>
            <person name="Clum A."/>
            <person name="LaButti K.M."/>
            <person name="Lindquist E.A."/>
            <person name="Yee Ngan C."/>
            <person name="Ohm R.A."/>
            <person name="Salamov A.A."/>
            <person name="Grigoriev I.V."/>
            <person name="Spatafora J.W."/>
            <person name="Berbee M.L."/>
        </authorList>
    </citation>
    <scope>NUCLEOTIDE SEQUENCE [LARGE SCALE GENOMIC DNA]</scope>
    <source>
        <strain evidence="2 3">NRRL 1564</strain>
    </source>
</reference>
<feature type="compositionally biased region" description="Polar residues" evidence="1">
    <location>
        <begin position="168"/>
        <end position="179"/>
    </location>
</feature>
<organism evidence="2 3">
    <name type="scientific">Coemansia reversa (strain ATCC 12441 / NRRL 1564)</name>
    <dbReference type="NCBI Taxonomy" id="763665"/>
    <lineage>
        <taxon>Eukaryota</taxon>
        <taxon>Fungi</taxon>
        <taxon>Fungi incertae sedis</taxon>
        <taxon>Zoopagomycota</taxon>
        <taxon>Kickxellomycotina</taxon>
        <taxon>Kickxellomycetes</taxon>
        <taxon>Kickxellales</taxon>
        <taxon>Kickxellaceae</taxon>
        <taxon>Coemansia</taxon>
    </lineage>
</organism>
<name>A0A2G5B7F1_COERN</name>
<feature type="compositionally biased region" description="Basic residues" evidence="1">
    <location>
        <begin position="100"/>
        <end position="112"/>
    </location>
</feature>
<accession>A0A2G5B7F1</accession>
<feature type="compositionally biased region" description="Polar residues" evidence="1">
    <location>
        <begin position="115"/>
        <end position="137"/>
    </location>
</feature>
<feature type="compositionally biased region" description="Polar residues" evidence="1">
    <location>
        <begin position="147"/>
        <end position="156"/>
    </location>
</feature>
<protein>
    <submittedName>
        <fullName evidence="2">Uncharacterized protein</fullName>
    </submittedName>
</protein>
<sequence>MAHRKETGGSVSQELRTASRTKRWSLADLFVKSKHSSSESHRPHDSKARHSSHIGKPKHSSHKGKPKHSSHNSKPKHSSHSKKPRAAHSSTKTNTTSKEHSKKKCSTLVRRRSSPDTSARNDNGGNTVVTLDSLQPQSHRRRPSVPQPHQINVDLRNSSDMRSRVPTKDNNSLSPVRSRSLLQGVDMSHLLDMLCGQEKPSKSHSRTHKKEKAHSHRRSKNRTHQKDHVANKTDKPAVKMSDSEAPDNGGADSSCSQTVCFSRPPNSLAQCSNAIHMPTPIHFASEDMPYALTVGNSGNLQNISGDPYQADDTTRHNRISTASGDEDGQPQVFQVLGRRNTQRSRHTAKTSDAISPMLVTIARDGSIVSDLASRPSEDQVGLPPQVSTKAFASTSATDQMKPHASSRKLLPSSSPAAVDISANIGTGSFVAAQMVPNTWPFEEPFKRTRRQSDEVSEIDMRKHLLVGDDQASAGDPQSPRIVSKNHSIADQALAEWLHGQTTDHPRQSYQPQNQSIAQAIIQGPALPERSIPTTNASAADSSAAVSGSEKNLSTRQSPQQMLYFPPTKLQDRLVRAADNEQAGIFEQLLARVVELESQFTCMEAVMVSIEEKLTRITSSPSQSLSIRRPSKPRPSTGITPELRTANESGSKCSPGKEELTGAEDYEDPVIAAQLAADTLAEIINRSRHGFNATTFNALSSIASLVKDIKTLDQTYKPPEFDDHQSVGIL</sequence>
<feature type="compositionally biased region" description="Low complexity" evidence="1">
    <location>
        <begin position="536"/>
        <end position="548"/>
    </location>
</feature>
<proteinExistence type="predicted"/>
<feature type="compositionally biased region" description="Basic and acidic residues" evidence="1">
    <location>
        <begin position="36"/>
        <end position="48"/>
    </location>
</feature>
<feature type="compositionally biased region" description="Basic and acidic residues" evidence="1">
    <location>
        <begin position="157"/>
        <end position="167"/>
    </location>
</feature>
<feature type="region of interest" description="Disordered" evidence="1">
    <location>
        <begin position="197"/>
        <end position="257"/>
    </location>
</feature>
<feature type="compositionally biased region" description="Basic residues" evidence="1">
    <location>
        <begin position="202"/>
        <end position="223"/>
    </location>
</feature>
<feature type="compositionally biased region" description="Basic residues" evidence="1">
    <location>
        <begin position="49"/>
        <end position="86"/>
    </location>
</feature>
<dbReference type="OrthoDB" id="5597387at2759"/>
<keyword evidence="3" id="KW-1185">Reference proteome</keyword>
<dbReference type="EMBL" id="KZ303511">
    <property type="protein sequence ID" value="PIA14929.1"/>
    <property type="molecule type" value="Genomic_DNA"/>
</dbReference>
<evidence type="ECO:0000313" key="2">
    <source>
        <dbReference type="EMBL" id="PIA14929.1"/>
    </source>
</evidence>
<feature type="region of interest" description="Disordered" evidence="1">
    <location>
        <begin position="618"/>
        <end position="663"/>
    </location>
</feature>
<feature type="region of interest" description="Disordered" evidence="1">
    <location>
        <begin position="528"/>
        <end position="558"/>
    </location>
</feature>
<feature type="compositionally biased region" description="Basic and acidic residues" evidence="1">
    <location>
        <begin position="224"/>
        <end position="237"/>
    </location>
</feature>